<gene>
    <name evidence="1" type="ORF">BROFUL_01070</name>
</gene>
<evidence type="ECO:0000313" key="1">
    <source>
        <dbReference type="EMBL" id="KKO20220.1"/>
    </source>
</evidence>
<evidence type="ECO:0008006" key="3">
    <source>
        <dbReference type="Google" id="ProtNLM"/>
    </source>
</evidence>
<dbReference type="SUPFAM" id="SSF50118">
    <property type="entry name" value="Cell growth inhibitor/plasmid maintenance toxic component"/>
    <property type="match status" value="1"/>
</dbReference>
<sequence length="63" mass="7117">MTKGTIVLTPFPFTDLSAIKRRPAVIVSSSEKTEINFWAVIFEIQNVYKITISMTGNTLKGRR</sequence>
<organism evidence="1 2">
    <name type="scientific">Candidatus Brocadia fulgida</name>
    <dbReference type="NCBI Taxonomy" id="380242"/>
    <lineage>
        <taxon>Bacteria</taxon>
        <taxon>Pseudomonadati</taxon>
        <taxon>Planctomycetota</taxon>
        <taxon>Candidatus Brocadiia</taxon>
        <taxon>Candidatus Brocadiales</taxon>
        <taxon>Candidatus Brocadiaceae</taxon>
        <taxon>Candidatus Brocadia</taxon>
    </lineage>
</organism>
<protein>
    <recommendedName>
        <fullName evidence="3">Type II toxin-antitoxin system PemK/MazF family toxin</fullName>
    </recommendedName>
</protein>
<evidence type="ECO:0000313" key="2">
    <source>
        <dbReference type="Proteomes" id="UP000034954"/>
    </source>
</evidence>
<dbReference type="AlphaFoldDB" id="A0A0M2UXC6"/>
<dbReference type="EMBL" id="LAQJ01000121">
    <property type="protein sequence ID" value="KKO20220.1"/>
    <property type="molecule type" value="Genomic_DNA"/>
</dbReference>
<accession>A0A0M2UXC6</accession>
<reference evidence="1 2" key="1">
    <citation type="journal article" date="2013" name="BMC Microbiol.">
        <title>Identification of the type II cytochrome c maturation pathway in anammox bacteria by comparative genomics.</title>
        <authorList>
            <person name="Ferousi C."/>
            <person name="Speth D.R."/>
            <person name="Reimann J."/>
            <person name="Op den Camp H.J."/>
            <person name="Allen J.W."/>
            <person name="Keltjens J.T."/>
            <person name="Jetten M.S."/>
        </authorList>
    </citation>
    <scope>NUCLEOTIDE SEQUENCE [LARGE SCALE GENOMIC DNA]</scope>
    <source>
        <strain evidence="1">RU1</strain>
    </source>
</reference>
<dbReference type="Proteomes" id="UP000034954">
    <property type="component" value="Unassembled WGS sequence"/>
</dbReference>
<name>A0A0M2UXC6_9BACT</name>
<keyword evidence="2" id="KW-1185">Reference proteome</keyword>
<comment type="caution">
    <text evidence="1">The sequence shown here is derived from an EMBL/GenBank/DDBJ whole genome shotgun (WGS) entry which is preliminary data.</text>
</comment>
<proteinExistence type="predicted"/>